<dbReference type="AlphaFoldDB" id="A0A1G8EQP3"/>
<keyword evidence="2" id="KW-0732">Signal</keyword>
<gene>
    <name evidence="3" type="ORF">SAMN05421818_11220</name>
</gene>
<protein>
    <submittedName>
        <fullName evidence="3">Uncharacterized protein</fullName>
    </submittedName>
</protein>
<evidence type="ECO:0000256" key="1">
    <source>
        <dbReference type="SAM" id="Phobius"/>
    </source>
</evidence>
<feature type="transmembrane region" description="Helical" evidence="1">
    <location>
        <begin position="31"/>
        <end position="48"/>
    </location>
</feature>
<keyword evidence="1" id="KW-0812">Transmembrane</keyword>
<keyword evidence="1" id="KW-0472">Membrane</keyword>
<dbReference type="EMBL" id="FNDQ01000012">
    <property type="protein sequence ID" value="SDH72221.1"/>
    <property type="molecule type" value="Genomic_DNA"/>
</dbReference>
<proteinExistence type="predicted"/>
<evidence type="ECO:0000313" key="3">
    <source>
        <dbReference type="EMBL" id="SDH72221.1"/>
    </source>
</evidence>
<name>A0A1G8EQP3_9FLAO</name>
<keyword evidence="4" id="KW-1185">Reference proteome</keyword>
<accession>A0A1G8EQP3</accession>
<dbReference type="STRING" id="702745.SAMN05421818_11220"/>
<feature type="transmembrane region" description="Helical" evidence="1">
    <location>
        <begin position="55"/>
        <end position="73"/>
    </location>
</feature>
<dbReference type="RefSeq" id="WP_218127651.1">
    <property type="nucleotide sequence ID" value="NZ_FNDQ01000012.1"/>
</dbReference>
<evidence type="ECO:0000256" key="2">
    <source>
        <dbReference type="SAM" id="SignalP"/>
    </source>
</evidence>
<feature type="signal peptide" evidence="2">
    <location>
        <begin position="1"/>
        <end position="21"/>
    </location>
</feature>
<reference evidence="4" key="1">
    <citation type="submission" date="2016-10" db="EMBL/GenBank/DDBJ databases">
        <authorList>
            <person name="Varghese N."/>
            <person name="Submissions S."/>
        </authorList>
    </citation>
    <scope>NUCLEOTIDE SEQUENCE [LARGE SCALE GENOMIC DNA]</scope>
    <source>
        <strain evidence="4">DSM 23313</strain>
    </source>
</reference>
<feature type="chain" id="PRO_5017225936" evidence="2">
    <location>
        <begin position="22"/>
        <end position="79"/>
    </location>
</feature>
<keyword evidence="1" id="KW-1133">Transmembrane helix</keyword>
<sequence length="79" mass="8930">MEKKNWLLTLTLTLVSTFAMANDSTTNLSQGGLFGVSIGSLVAVFLSWKRNKSILWAILHFLFGWFYVIYYFLSGGSKK</sequence>
<evidence type="ECO:0000313" key="4">
    <source>
        <dbReference type="Proteomes" id="UP000243588"/>
    </source>
</evidence>
<organism evidence="3 4">
    <name type="scientific">Myroides phaeus</name>
    <dbReference type="NCBI Taxonomy" id="702745"/>
    <lineage>
        <taxon>Bacteria</taxon>
        <taxon>Pseudomonadati</taxon>
        <taxon>Bacteroidota</taxon>
        <taxon>Flavobacteriia</taxon>
        <taxon>Flavobacteriales</taxon>
        <taxon>Flavobacteriaceae</taxon>
        <taxon>Myroides</taxon>
    </lineage>
</organism>
<dbReference type="Proteomes" id="UP000243588">
    <property type="component" value="Unassembled WGS sequence"/>
</dbReference>